<evidence type="ECO:0000313" key="5">
    <source>
        <dbReference type="Proteomes" id="UP000482800"/>
    </source>
</evidence>
<protein>
    <submittedName>
        <fullName evidence="4">Gas vesicle protein</fullName>
    </submittedName>
</protein>
<organism evidence="4 5">
    <name type="scientific">Phytohabitans houttuyneae</name>
    <dbReference type="NCBI Taxonomy" id="1076126"/>
    <lineage>
        <taxon>Bacteria</taxon>
        <taxon>Bacillati</taxon>
        <taxon>Actinomycetota</taxon>
        <taxon>Actinomycetes</taxon>
        <taxon>Micromonosporales</taxon>
        <taxon>Micromonosporaceae</taxon>
    </lineage>
</organism>
<dbReference type="PANTHER" id="PTHR36852">
    <property type="entry name" value="PROTEIN GVPL 2"/>
    <property type="match status" value="1"/>
</dbReference>
<dbReference type="PANTHER" id="PTHR36852:SF1">
    <property type="entry name" value="PROTEIN GVPL 2"/>
    <property type="match status" value="1"/>
</dbReference>
<reference evidence="4 5" key="1">
    <citation type="submission" date="2020-03" db="EMBL/GenBank/DDBJ databases">
        <title>Whole genome shotgun sequence of Phytohabitans houttuyneae NBRC 108639.</title>
        <authorList>
            <person name="Komaki H."/>
            <person name="Tamura T."/>
        </authorList>
    </citation>
    <scope>NUCLEOTIDE SEQUENCE [LARGE SCALE GENOMIC DNA]</scope>
    <source>
        <strain evidence="4 5">NBRC 108639</strain>
    </source>
</reference>
<comment type="caution">
    <text evidence="4">The sequence shown here is derived from an EMBL/GenBank/DDBJ whole genome shotgun (WGS) entry which is preliminary data.</text>
</comment>
<dbReference type="AlphaFoldDB" id="A0A6V8JTZ2"/>
<accession>A0A6V8JTZ2</accession>
<dbReference type="EMBL" id="BLPF01000001">
    <property type="protein sequence ID" value="GFJ76023.1"/>
    <property type="molecule type" value="Genomic_DNA"/>
</dbReference>
<dbReference type="RefSeq" id="WP_173052689.1">
    <property type="nucleotide sequence ID" value="NZ_BAABGO010000056.1"/>
</dbReference>
<gene>
    <name evidence="4" type="ORF">Phou_002030</name>
</gene>
<evidence type="ECO:0000256" key="2">
    <source>
        <dbReference type="ARBA" id="ARBA00035108"/>
    </source>
</evidence>
<evidence type="ECO:0000313" key="4">
    <source>
        <dbReference type="EMBL" id="GFJ76023.1"/>
    </source>
</evidence>
<dbReference type="Pfam" id="PF06386">
    <property type="entry name" value="GvpL_GvpF"/>
    <property type="match status" value="2"/>
</dbReference>
<proteinExistence type="inferred from homology"/>
<dbReference type="Proteomes" id="UP000482800">
    <property type="component" value="Unassembled WGS sequence"/>
</dbReference>
<evidence type="ECO:0000256" key="3">
    <source>
        <dbReference type="ARBA" id="ARBA00035643"/>
    </source>
</evidence>
<evidence type="ECO:0000256" key="1">
    <source>
        <dbReference type="ARBA" id="ARBA00022987"/>
    </source>
</evidence>
<keyword evidence="5" id="KW-1185">Reference proteome</keyword>
<reference evidence="4 5" key="2">
    <citation type="submission" date="2020-03" db="EMBL/GenBank/DDBJ databases">
        <authorList>
            <person name="Ichikawa N."/>
            <person name="Kimura A."/>
            <person name="Kitahashi Y."/>
            <person name="Uohara A."/>
        </authorList>
    </citation>
    <scope>NUCLEOTIDE SEQUENCE [LARGE SCALE GENOMIC DNA]</scope>
    <source>
        <strain evidence="4 5">NBRC 108639</strain>
    </source>
</reference>
<comment type="similarity">
    <text evidence="3">Belongs to the gas vesicle GvpF/GvpL family.</text>
</comment>
<dbReference type="InterPro" id="IPR009430">
    <property type="entry name" value="GvpL/GvpF"/>
</dbReference>
<comment type="subcellular location">
    <subcellularLocation>
        <location evidence="2">Gas vesicle</location>
    </subcellularLocation>
</comment>
<keyword evidence="1" id="KW-0304">Gas vesicle</keyword>
<dbReference type="GO" id="GO:0031412">
    <property type="term" value="P:gas vesicle organization"/>
    <property type="evidence" value="ECO:0007669"/>
    <property type="project" value="InterPro"/>
</dbReference>
<dbReference type="GO" id="GO:0031411">
    <property type="term" value="C:gas vesicle"/>
    <property type="evidence" value="ECO:0007669"/>
    <property type="project" value="UniProtKB-SubCell"/>
</dbReference>
<sequence>MNGAAVYVFGVVAANHPGQPADLVGLGGPDSAVWRVHAGATAAVVAEAPGWLRARPRDLLAHQLVLDCLWQAGPVLPARYGIVAPDEETLRAWLRRSTLRHLDALAQVAGRVEIDVGAHPVAGAGGVYEALRPLAVRASAGRFLVEDGQAFLVEEDTVDTFLSRVAELDRAQAGRGRIRATGPLPPYAFTEPINGLSGVAGPLLDRSG</sequence>
<name>A0A6V8JTZ2_9ACTN</name>